<keyword evidence="3 8" id="KW-0328">Glycosyltransferase</keyword>
<dbReference type="Pfam" id="PF01697">
    <property type="entry name" value="Glyco_transf_92"/>
    <property type="match status" value="1"/>
</dbReference>
<evidence type="ECO:0000256" key="6">
    <source>
        <dbReference type="ARBA" id="ARBA00022989"/>
    </source>
</evidence>
<dbReference type="Proteomes" id="UP000596742">
    <property type="component" value="Unassembled WGS sequence"/>
</dbReference>
<reference evidence="9" key="1">
    <citation type="submission" date="2018-11" db="EMBL/GenBank/DDBJ databases">
        <authorList>
            <person name="Alioto T."/>
            <person name="Alioto T."/>
        </authorList>
    </citation>
    <scope>NUCLEOTIDE SEQUENCE</scope>
</reference>
<evidence type="ECO:0000256" key="2">
    <source>
        <dbReference type="ARBA" id="ARBA00007647"/>
    </source>
</evidence>
<evidence type="ECO:0000313" key="10">
    <source>
        <dbReference type="Proteomes" id="UP000596742"/>
    </source>
</evidence>
<proteinExistence type="inferred from homology"/>
<keyword evidence="5" id="KW-0812">Transmembrane</keyword>
<evidence type="ECO:0000256" key="1">
    <source>
        <dbReference type="ARBA" id="ARBA00004167"/>
    </source>
</evidence>
<protein>
    <recommendedName>
        <fullName evidence="8">Glycosyltransferase family 92 protein</fullName>
        <ecNumber evidence="8">2.4.1.-</ecNumber>
    </recommendedName>
</protein>
<keyword evidence="4 8" id="KW-0808">Transferase</keyword>
<dbReference type="GO" id="GO:0016020">
    <property type="term" value="C:membrane"/>
    <property type="evidence" value="ECO:0007669"/>
    <property type="project" value="UniProtKB-SubCell"/>
</dbReference>
<gene>
    <name evidence="9" type="ORF">MGAL_10B072692</name>
</gene>
<dbReference type="InterPro" id="IPR008166">
    <property type="entry name" value="Glyco_transf_92"/>
</dbReference>
<dbReference type="GO" id="GO:0016757">
    <property type="term" value="F:glycosyltransferase activity"/>
    <property type="evidence" value="ECO:0007669"/>
    <property type="project" value="UniProtKB-UniRule"/>
</dbReference>
<evidence type="ECO:0000256" key="3">
    <source>
        <dbReference type="ARBA" id="ARBA00022676"/>
    </source>
</evidence>
<keyword evidence="10" id="KW-1185">Reference proteome</keyword>
<dbReference type="AlphaFoldDB" id="A0A8B6GSD7"/>
<dbReference type="OrthoDB" id="2019083at2759"/>
<evidence type="ECO:0000256" key="5">
    <source>
        <dbReference type="ARBA" id="ARBA00022692"/>
    </source>
</evidence>
<sequence>MLFGYSLLSAFPERMTNIKLNRIFQDIKLNKTSIYTENKHRVSNYSNQVYLSAVILVRLYKEDKAKLTRLELKQWIEYMLYAGVRRIYLYDHFMFKNESLQQWCNEKFPDIVVYHDWKALIPYSITGTQVTAYKHALLSYGNISEWQIAFDMDEYPFMPGDKRRGFLIRLLMKIAKIHPSISELSLKNFLFLGKPRKETHILKRYLRRTQNPANALDKPIYRTKNIQSISIHHNTLQKGISRDANPIEIRMNHYWGARLQNWGEDTSDILKKTIFDDSIVEIAEQL</sequence>
<keyword evidence="6" id="KW-1133">Transmembrane helix</keyword>
<comment type="similarity">
    <text evidence="2 8">Belongs to the glycosyltransferase 92 family.</text>
</comment>
<comment type="subcellular location">
    <subcellularLocation>
        <location evidence="1">Membrane</location>
        <topology evidence="1">Single-pass membrane protein</topology>
    </subcellularLocation>
</comment>
<evidence type="ECO:0000256" key="8">
    <source>
        <dbReference type="RuleBase" id="RU366017"/>
    </source>
</evidence>
<dbReference type="PANTHER" id="PTHR21461:SF87">
    <property type="entry name" value="GH12965P"/>
    <property type="match status" value="1"/>
</dbReference>
<dbReference type="EMBL" id="UYJE01008945">
    <property type="protein sequence ID" value="VDI68769.1"/>
    <property type="molecule type" value="Genomic_DNA"/>
</dbReference>
<dbReference type="PANTHER" id="PTHR21461">
    <property type="entry name" value="GLYCOSYLTRANSFERASE FAMILY 92 PROTEIN"/>
    <property type="match status" value="1"/>
</dbReference>
<name>A0A8B6GSD7_MYTGA</name>
<organism evidence="9 10">
    <name type="scientific">Mytilus galloprovincialis</name>
    <name type="common">Mediterranean mussel</name>
    <dbReference type="NCBI Taxonomy" id="29158"/>
    <lineage>
        <taxon>Eukaryota</taxon>
        <taxon>Metazoa</taxon>
        <taxon>Spiralia</taxon>
        <taxon>Lophotrochozoa</taxon>
        <taxon>Mollusca</taxon>
        <taxon>Bivalvia</taxon>
        <taxon>Autobranchia</taxon>
        <taxon>Pteriomorphia</taxon>
        <taxon>Mytilida</taxon>
        <taxon>Mytiloidea</taxon>
        <taxon>Mytilidae</taxon>
        <taxon>Mytilinae</taxon>
        <taxon>Mytilus</taxon>
    </lineage>
</organism>
<comment type="caution">
    <text evidence="9">The sequence shown here is derived from an EMBL/GenBank/DDBJ whole genome shotgun (WGS) entry which is preliminary data.</text>
</comment>
<dbReference type="GO" id="GO:0005737">
    <property type="term" value="C:cytoplasm"/>
    <property type="evidence" value="ECO:0007669"/>
    <property type="project" value="TreeGrafter"/>
</dbReference>
<evidence type="ECO:0000256" key="4">
    <source>
        <dbReference type="ARBA" id="ARBA00022679"/>
    </source>
</evidence>
<accession>A0A8B6GSD7</accession>
<dbReference type="EC" id="2.4.1.-" evidence="8"/>
<feature type="non-terminal residue" evidence="9">
    <location>
        <position position="286"/>
    </location>
</feature>
<evidence type="ECO:0000256" key="7">
    <source>
        <dbReference type="ARBA" id="ARBA00023136"/>
    </source>
</evidence>
<keyword evidence="7" id="KW-0472">Membrane</keyword>
<evidence type="ECO:0000313" key="9">
    <source>
        <dbReference type="EMBL" id="VDI68769.1"/>
    </source>
</evidence>